<dbReference type="EMBL" id="JALJZU010000014">
    <property type="protein sequence ID" value="MCP2012105.1"/>
    <property type="molecule type" value="Genomic_DNA"/>
</dbReference>
<comment type="caution">
    <text evidence="2">The sequence shown here is derived from an EMBL/GenBank/DDBJ whole genome shotgun (WGS) entry which is preliminary data.</text>
</comment>
<dbReference type="RefSeq" id="WP_217945415.1">
    <property type="nucleotide sequence ID" value="NZ_JAHTGR010000017.1"/>
</dbReference>
<evidence type="ECO:0000256" key="1">
    <source>
        <dbReference type="SAM" id="SignalP"/>
    </source>
</evidence>
<dbReference type="AlphaFoldDB" id="A0AA41HED2"/>
<evidence type="ECO:0000313" key="5">
    <source>
        <dbReference type="Proteomes" id="UP001162889"/>
    </source>
</evidence>
<sequence length="288" mass="32767">MRIILALLVSLMCMRVGAEPLSVSKFSQREPWAGYILELLTEALARTPGPEPDQWRRVETRMNQDRAFAMLRTGEDLVIYWSMTSTAREQGVITVRIPLMKGLLGSRLLIIRKDTLGKFDRIKTLDDLKTISIGQGLDWPDTAIKTAAGLHVVTSSSYETLFRMLKAKRFDGISLGANEVEEELAKQRDPDLIIEKNIAIAYPAPVFFFVTPKKKALAARIEKGLRLMMEDGSFNAIFDKRWSKSLIANNMKNRLVFQLPNPLLSPQTAEMIRQHPEHFLFPPLRQDK</sequence>
<evidence type="ECO:0000313" key="4">
    <source>
        <dbReference type="Proteomes" id="UP001155901"/>
    </source>
</evidence>
<feature type="signal peptide" evidence="1">
    <location>
        <begin position="1"/>
        <end position="18"/>
    </location>
</feature>
<keyword evidence="5" id="KW-1185">Reference proteome</keyword>
<organism evidence="2 4">
    <name type="scientific">Duganella violaceipulchra</name>
    <dbReference type="NCBI Taxonomy" id="2849652"/>
    <lineage>
        <taxon>Bacteria</taxon>
        <taxon>Pseudomonadati</taxon>
        <taxon>Pseudomonadota</taxon>
        <taxon>Betaproteobacteria</taxon>
        <taxon>Burkholderiales</taxon>
        <taxon>Oxalobacteraceae</taxon>
        <taxon>Telluria group</taxon>
        <taxon>Duganella</taxon>
    </lineage>
</organism>
<reference evidence="2" key="1">
    <citation type="submission" date="2021-07" db="EMBL/GenBank/DDBJ databases">
        <title>Characterization of violacein-producing bacteria and related species.</title>
        <authorList>
            <person name="Wilson H.S."/>
            <person name="De Leon M.E."/>
        </authorList>
    </citation>
    <scope>NUCLEOTIDE SEQUENCE</scope>
    <source>
        <strain evidence="2">HSC-15S17</strain>
    </source>
</reference>
<name>A0AA41HED2_9BURK</name>
<reference evidence="3" key="2">
    <citation type="submission" date="2022-03" db="EMBL/GenBank/DDBJ databases">
        <title>Genome Encyclopedia of Bacteria and Archaea VI: Functional Genomics of Type Strains.</title>
        <authorList>
            <person name="Whitman W."/>
        </authorList>
    </citation>
    <scope>NUCLEOTIDE SEQUENCE</scope>
    <source>
        <strain evidence="3">HSC-15S17</strain>
    </source>
</reference>
<proteinExistence type="predicted"/>
<gene>
    <name evidence="2" type="ORF">KVP70_26560</name>
    <name evidence="3" type="ORF">L1274_005859</name>
</gene>
<evidence type="ECO:0000313" key="2">
    <source>
        <dbReference type="EMBL" id="MBV6324500.1"/>
    </source>
</evidence>
<accession>A0AA41HED2</accession>
<dbReference type="Proteomes" id="UP001155901">
    <property type="component" value="Unassembled WGS sequence"/>
</dbReference>
<keyword evidence="1" id="KW-0732">Signal</keyword>
<dbReference type="Proteomes" id="UP001162889">
    <property type="component" value="Unassembled WGS sequence"/>
</dbReference>
<protein>
    <submittedName>
        <fullName evidence="2">Transporter substrate-binding domain-containing protein</fullName>
    </submittedName>
</protein>
<evidence type="ECO:0000313" key="3">
    <source>
        <dbReference type="EMBL" id="MCP2012105.1"/>
    </source>
</evidence>
<feature type="chain" id="PRO_5041350430" evidence="1">
    <location>
        <begin position="19"/>
        <end position="288"/>
    </location>
</feature>
<dbReference type="EMBL" id="JAHTGR010000017">
    <property type="protein sequence ID" value="MBV6324500.1"/>
    <property type="molecule type" value="Genomic_DNA"/>
</dbReference>